<comment type="similarity">
    <text evidence="1 7">Belongs to the thioredoxin family.</text>
</comment>
<dbReference type="STRING" id="93218.XM39_17410"/>
<protein>
    <recommendedName>
        <fullName evidence="6 7">Thioredoxin</fullName>
    </recommendedName>
</protein>
<evidence type="ECO:0000313" key="14">
    <source>
        <dbReference type="Proteomes" id="UP000364291"/>
    </source>
</evidence>
<dbReference type="Proteomes" id="UP000364291">
    <property type="component" value="Unassembled WGS sequence"/>
</dbReference>
<dbReference type="PANTHER" id="PTHR45663">
    <property type="entry name" value="GEO12009P1"/>
    <property type="match status" value="1"/>
</dbReference>
<evidence type="ECO:0000256" key="9">
    <source>
        <dbReference type="PIRSR" id="PIRSR000077-4"/>
    </source>
</evidence>
<feature type="site" description="Contributes to redox potential value" evidence="8">
    <location>
        <position position="35"/>
    </location>
</feature>
<dbReference type="FunFam" id="3.40.30.10:FF:000001">
    <property type="entry name" value="Thioredoxin"/>
    <property type="match status" value="1"/>
</dbReference>
<evidence type="ECO:0000256" key="7">
    <source>
        <dbReference type="PIRNR" id="PIRNR000077"/>
    </source>
</evidence>
<feature type="active site" description="Nucleophile" evidence="8">
    <location>
        <position position="36"/>
    </location>
</feature>
<dbReference type="InterPro" id="IPR036249">
    <property type="entry name" value="Thioredoxin-like_sf"/>
</dbReference>
<dbReference type="InterPro" id="IPR017937">
    <property type="entry name" value="Thioredoxin_CS"/>
</dbReference>
<dbReference type="GO" id="GO:0005829">
    <property type="term" value="C:cytosol"/>
    <property type="evidence" value="ECO:0007669"/>
    <property type="project" value="TreeGrafter"/>
</dbReference>
<evidence type="ECO:0000259" key="10">
    <source>
        <dbReference type="PROSITE" id="PS51352"/>
    </source>
</evidence>
<accession>A0A0B5F892</accession>
<evidence type="ECO:0000313" key="12">
    <source>
        <dbReference type="EMBL" id="VVG70576.1"/>
    </source>
</evidence>
<dbReference type="NCBIfam" id="TIGR01068">
    <property type="entry name" value="thioredoxin"/>
    <property type="match status" value="1"/>
</dbReference>
<feature type="site" description="Deprotonates C-terminal active site Cys" evidence="8">
    <location>
        <position position="27"/>
    </location>
</feature>
<dbReference type="GO" id="GO:0015035">
    <property type="term" value="F:protein-disulfide reductase activity"/>
    <property type="evidence" value="ECO:0007669"/>
    <property type="project" value="UniProtKB-UniRule"/>
</dbReference>
<dbReference type="EMBL" id="RWHX01000001">
    <property type="protein sequence ID" value="RSK87024.1"/>
    <property type="molecule type" value="Genomic_DNA"/>
</dbReference>
<evidence type="ECO:0000256" key="8">
    <source>
        <dbReference type="PIRSR" id="PIRSR000077-1"/>
    </source>
</evidence>
<evidence type="ECO:0000256" key="3">
    <source>
        <dbReference type="ARBA" id="ARBA00022982"/>
    </source>
</evidence>
<organism evidence="12 14">
    <name type="scientific">Pandoraea apista</name>
    <dbReference type="NCBI Taxonomy" id="93218"/>
    <lineage>
        <taxon>Bacteria</taxon>
        <taxon>Pseudomonadati</taxon>
        <taxon>Pseudomonadota</taxon>
        <taxon>Betaproteobacteria</taxon>
        <taxon>Burkholderiales</taxon>
        <taxon>Burkholderiaceae</taxon>
        <taxon>Pandoraea</taxon>
    </lineage>
</organism>
<reference evidence="12 14" key="2">
    <citation type="submission" date="2019-08" db="EMBL/GenBank/DDBJ databases">
        <authorList>
            <person name="Peeters C."/>
        </authorList>
    </citation>
    <scope>NUCLEOTIDE SEQUENCE [LARGE SCALE GENOMIC DNA]</scope>
    <source>
        <strain evidence="12 14">LMG 18089</strain>
    </source>
</reference>
<evidence type="ECO:0000256" key="2">
    <source>
        <dbReference type="ARBA" id="ARBA00022448"/>
    </source>
</evidence>
<keyword evidence="2" id="KW-0813">Transport</keyword>
<evidence type="ECO:0000256" key="5">
    <source>
        <dbReference type="ARBA" id="ARBA00023284"/>
    </source>
</evidence>
<feature type="domain" description="Thioredoxin" evidence="10">
    <location>
        <begin position="1"/>
        <end position="108"/>
    </location>
</feature>
<evidence type="ECO:0000256" key="4">
    <source>
        <dbReference type="ARBA" id="ARBA00023157"/>
    </source>
</evidence>
<dbReference type="GeneID" id="47014350"/>
<dbReference type="PRINTS" id="PR00421">
    <property type="entry name" value="THIOREDOXIN"/>
</dbReference>
<feature type="site" description="Contributes to redox potential value" evidence="8">
    <location>
        <position position="34"/>
    </location>
</feature>
<dbReference type="InterPro" id="IPR005746">
    <property type="entry name" value="Thioredoxin"/>
</dbReference>
<keyword evidence="13" id="KW-1185">Reference proteome</keyword>
<dbReference type="KEGG" id="papi:SG18_17215"/>
<dbReference type="NCBIfam" id="NF006898">
    <property type="entry name" value="PRK09381.1"/>
    <property type="match status" value="1"/>
</dbReference>
<dbReference type="PROSITE" id="PS00194">
    <property type="entry name" value="THIOREDOXIN_1"/>
    <property type="match status" value="1"/>
</dbReference>
<dbReference type="Gene3D" id="3.40.30.10">
    <property type="entry name" value="Glutaredoxin"/>
    <property type="match status" value="1"/>
</dbReference>
<dbReference type="PROSITE" id="PS51352">
    <property type="entry name" value="THIOREDOXIN_2"/>
    <property type="match status" value="1"/>
</dbReference>
<evidence type="ECO:0000313" key="13">
    <source>
        <dbReference type="Proteomes" id="UP000270216"/>
    </source>
</evidence>
<reference evidence="11 13" key="1">
    <citation type="submission" date="2018-12" db="EMBL/GenBank/DDBJ databases">
        <title>Whole genome sequence of a Pandoraea apista isolate from a patient with cystic fibrosis.</title>
        <authorList>
            <person name="Kenna D.T."/>
            <person name="Turton J.F."/>
        </authorList>
    </citation>
    <scope>NUCLEOTIDE SEQUENCE [LARGE SCALE GENOMIC DNA]</scope>
    <source>
        <strain evidence="11 13">Pa13324</strain>
    </source>
</reference>
<dbReference type="SUPFAM" id="SSF52833">
    <property type="entry name" value="Thioredoxin-like"/>
    <property type="match status" value="1"/>
</dbReference>
<keyword evidence="5 9" id="KW-0676">Redox-active center</keyword>
<proteinExistence type="inferred from homology"/>
<feature type="disulfide bond" description="Redox-active" evidence="9">
    <location>
        <begin position="33"/>
        <end position="36"/>
    </location>
</feature>
<evidence type="ECO:0000256" key="6">
    <source>
        <dbReference type="NCBIfam" id="TIGR01068"/>
    </source>
</evidence>
<keyword evidence="3" id="KW-0249">Electron transport</keyword>
<name>A0A0B5F892_9BURK</name>
<evidence type="ECO:0000256" key="1">
    <source>
        <dbReference type="ARBA" id="ARBA00008987"/>
    </source>
</evidence>
<dbReference type="OrthoDB" id="9790390at2"/>
<evidence type="ECO:0000313" key="11">
    <source>
        <dbReference type="EMBL" id="RSK87024.1"/>
    </source>
</evidence>
<dbReference type="PIRSF" id="PIRSF000077">
    <property type="entry name" value="Thioredoxin"/>
    <property type="match status" value="1"/>
</dbReference>
<keyword evidence="4 9" id="KW-1015">Disulfide bond</keyword>
<sequence>MSEQIKHISDASFDADVLNSDKPVLLDFWAEWCGPCKMIAPILEDVAKEYGDKVQIAKMNVDDNQATPTKFGIRGIPTLILFKNGAVAGQKVGALAKGQLTAFLDQHL</sequence>
<dbReference type="GO" id="GO:0045454">
    <property type="term" value="P:cell redox homeostasis"/>
    <property type="evidence" value="ECO:0007669"/>
    <property type="project" value="TreeGrafter"/>
</dbReference>
<dbReference type="InterPro" id="IPR013766">
    <property type="entry name" value="Thioredoxin_domain"/>
</dbReference>
<feature type="active site" description="Nucleophile" evidence="8">
    <location>
        <position position="33"/>
    </location>
</feature>
<dbReference type="Proteomes" id="UP000270216">
    <property type="component" value="Unassembled WGS sequence"/>
</dbReference>
<dbReference type="PANTHER" id="PTHR45663:SF11">
    <property type="entry name" value="GEO12009P1"/>
    <property type="match status" value="1"/>
</dbReference>
<dbReference type="CDD" id="cd02947">
    <property type="entry name" value="TRX_family"/>
    <property type="match status" value="1"/>
</dbReference>
<dbReference type="EMBL" id="CABPSX010000002">
    <property type="protein sequence ID" value="VVG70576.1"/>
    <property type="molecule type" value="Genomic_DNA"/>
</dbReference>
<dbReference type="AlphaFoldDB" id="A0A0B5F892"/>
<gene>
    <name evidence="11" type="primary">trxA</name>
    <name evidence="11" type="ORF">EJE83_00590</name>
    <name evidence="12" type="ORF">PAP18089_01538</name>
</gene>
<dbReference type="RefSeq" id="WP_042115528.1">
    <property type="nucleotide sequence ID" value="NZ_CABPSX010000002.1"/>
</dbReference>
<dbReference type="Pfam" id="PF00085">
    <property type="entry name" value="Thioredoxin"/>
    <property type="match status" value="1"/>
</dbReference>